<dbReference type="GO" id="GO:0046819">
    <property type="term" value="P:protein secretion by the type V secretion system"/>
    <property type="evidence" value="ECO:0007669"/>
    <property type="project" value="TreeGrafter"/>
</dbReference>
<dbReference type="InterPro" id="IPR051544">
    <property type="entry name" value="TPS_OM_transporter"/>
</dbReference>
<evidence type="ECO:0000256" key="2">
    <source>
        <dbReference type="ARBA" id="ARBA00022692"/>
    </source>
</evidence>
<evidence type="ECO:0000259" key="5">
    <source>
        <dbReference type="Pfam" id="PF03865"/>
    </source>
</evidence>
<evidence type="ECO:0000259" key="6">
    <source>
        <dbReference type="Pfam" id="PF08479"/>
    </source>
</evidence>
<keyword evidence="3" id="KW-0998">Cell outer membrane</keyword>
<evidence type="ECO:0000256" key="1">
    <source>
        <dbReference type="ARBA" id="ARBA00022452"/>
    </source>
</evidence>
<evidence type="ECO:0000256" key="4">
    <source>
        <dbReference type="SAM" id="SignalP"/>
    </source>
</evidence>
<dbReference type="Gene3D" id="3.10.20.310">
    <property type="entry name" value="membrane protein fhac"/>
    <property type="match status" value="1"/>
</dbReference>
<feature type="chain" id="PRO_5016905260" evidence="4">
    <location>
        <begin position="25"/>
        <end position="559"/>
    </location>
</feature>
<keyword evidence="1" id="KW-1134">Transmembrane beta strand</keyword>
<sequence length="559" mass="60656">MYFSSPKLRFLTASLGLITGSAFALTPPDAGQTLQQLQAPPPPTAQTKSAPVLTSNTKLNENITGAENPTIPFSRLRYSGNTRYDQVVLDKIVGPLTGPLRLSDLRSAAQRITLHYRQHGYLLARAYLPPQDITKGVITIAILEGRLDHINLTNSSHLSTKQIQSLLDNQQPSNQPVRTDDANRALLLTQAIPGVGTVQGSLRPSATIGSTELDVTVTEGPQVTGYVGLDNSGNRYTGAERLTGGVYFNNLTSFGDQLNLQGVVTNQDRMDYGRIAWDAPVGSSGLRLGAAFSNLRYSLGESFKILDAHGIARTKAIYGSFPILATPTSHINANLSLERRDLTDITGLVNLDNRRSLDTAILTLSGDFRDTLLLTPAVNAWRVTTAAGKLDLKTQSVSIIDDKTAQTAGHYDKVTVSFTREQLLPASFSLYLSGLAQRSNKNLDSSEQITLGGGNGIRAYPEGEAPGDQGWIGTAELRYRLNSELQLTSFYDAGTIQANHFPYINQNNNRHLSGFGVGANSNWGPFNLKANLAWRGNSSTPTSDTDRSPRIWVQGSYFF</sequence>
<dbReference type="OrthoDB" id="572300at2"/>
<feature type="signal peptide" evidence="4">
    <location>
        <begin position="1"/>
        <end position="24"/>
    </location>
</feature>
<feature type="domain" description="Haemolysin activator HlyB C-terminal" evidence="5">
    <location>
        <begin position="209"/>
        <end position="519"/>
    </location>
</feature>
<dbReference type="KEGG" id="mbah:HYN46_08560"/>
<organism evidence="7 8">
    <name type="scientific">Aquirhabdus parva</name>
    <dbReference type="NCBI Taxonomy" id="2283318"/>
    <lineage>
        <taxon>Bacteria</taxon>
        <taxon>Pseudomonadati</taxon>
        <taxon>Pseudomonadota</taxon>
        <taxon>Gammaproteobacteria</taxon>
        <taxon>Moraxellales</taxon>
        <taxon>Moraxellaceae</taxon>
        <taxon>Aquirhabdus</taxon>
    </lineage>
</organism>
<evidence type="ECO:0000256" key="3">
    <source>
        <dbReference type="ARBA" id="ARBA00023237"/>
    </source>
</evidence>
<dbReference type="RefSeq" id="WP_114898993.1">
    <property type="nucleotide sequence ID" value="NZ_CP031222.1"/>
</dbReference>
<gene>
    <name evidence="7" type="ORF">HYN46_08560</name>
</gene>
<protein>
    <submittedName>
        <fullName evidence="7">ShlB/FhaC/HecB family hemolysin secretion/activation protein</fullName>
    </submittedName>
</protein>
<keyword evidence="1" id="KW-0472">Membrane</keyword>
<reference evidence="7 8" key="1">
    <citation type="submission" date="2018-07" db="EMBL/GenBank/DDBJ databases">
        <title>Genome sequencing of Moraxellaceae gen. HYN0046.</title>
        <authorList>
            <person name="Kim M."/>
            <person name="Yi H."/>
        </authorList>
    </citation>
    <scope>NUCLEOTIDE SEQUENCE [LARGE SCALE GENOMIC DNA]</scope>
    <source>
        <strain evidence="7 8">HYN0046</strain>
    </source>
</reference>
<keyword evidence="2" id="KW-0812">Transmembrane</keyword>
<keyword evidence="4" id="KW-0732">Signal</keyword>
<dbReference type="Pfam" id="PF03865">
    <property type="entry name" value="ShlB"/>
    <property type="match status" value="1"/>
</dbReference>
<dbReference type="InterPro" id="IPR005565">
    <property type="entry name" value="Hemolysn_activator_HlyB_C"/>
</dbReference>
<dbReference type="GO" id="GO:0098046">
    <property type="term" value="C:type V protein secretion system complex"/>
    <property type="evidence" value="ECO:0007669"/>
    <property type="project" value="TreeGrafter"/>
</dbReference>
<accession>A0A345P6H4</accession>
<evidence type="ECO:0000313" key="7">
    <source>
        <dbReference type="EMBL" id="AXI02883.1"/>
    </source>
</evidence>
<evidence type="ECO:0000313" key="8">
    <source>
        <dbReference type="Proteomes" id="UP000253940"/>
    </source>
</evidence>
<dbReference type="AlphaFoldDB" id="A0A345P6H4"/>
<dbReference type="PANTHER" id="PTHR34597">
    <property type="entry name" value="SLR1661 PROTEIN"/>
    <property type="match status" value="1"/>
</dbReference>
<dbReference type="Pfam" id="PF08479">
    <property type="entry name" value="POTRA_2"/>
    <property type="match status" value="1"/>
</dbReference>
<proteinExistence type="predicted"/>
<feature type="domain" description="Polypeptide-transport-associated ShlB-type" evidence="6">
    <location>
        <begin position="72"/>
        <end position="145"/>
    </location>
</feature>
<dbReference type="Gene3D" id="2.40.160.50">
    <property type="entry name" value="membrane protein fhac: a member of the omp85/tpsb transporter family"/>
    <property type="match status" value="1"/>
</dbReference>
<keyword evidence="8" id="KW-1185">Reference proteome</keyword>
<dbReference type="PANTHER" id="PTHR34597:SF1">
    <property type="entry name" value="HEME_HEMOPEXIN TRANSPORTER PROTEIN HUXB"/>
    <property type="match status" value="1"/>
</dbReference>
<name>A0A345P6H4_9GAMM</name>
<dbReference type="Proteomes" id="UP000253940">
    <property type="component" value="Chromosome"/>
</dbReference>
<dbReference type="GO" id="GO:0008320">
    <property type="term" value="F:protein transmembrane transporter activity"/>
    <property type="evidence" value="ECO:0007669"/>
    <property type="project" value="TreeGrafter"/>
</dbReference>
<dbReference type="InterPro" id="IPR013686">
    <property type="entry name" value="Polypept-transport_assoc_ShlB"/>
</dbReference>
<dbReference type="EMBL" id="CP031222">
    <property type="protein sequence ID" value="AXI02883.1"/>
    <property type="molecule type" value="Genomic_DNA"/>
</dbReference>